<dbReference type="Proteomes" id="UP000588806">
    <property type="component" value="Unassembled WGS sequence"/>
</dbReference>
<dbReference type="RefSeq" id="WP_171701060.1">
    <property type="nucleotide sequence ID" value="NZ_JABFHI010000001.1"/>
</dbReference>
<dbReference type="CDD" id="cd07177">
    <property type="entry name" value="terB_like"/>
    <property type="match status" value="1"/>
</dbReference>
<sequence length="132" mass="15210">MFLNRLTLAEKKAFLKVAHHVAHIDNEFSKEEGVIIDKYCMEMQIDDVEYDPNEFDLTSELCIFQEDGHKKIALLELMVLVFSDGHLHHAEETIVNEIVKQFGLNPNLAIVYKEWAKSILSLFVQGEALIHL</sequence>
<keyword evidence="2" id="KW-1185">Reference proteome</keyword>
<organism evidence="1 2">
    <name type="scientific">Vreelandella azerica</name>
    <dbReference type="NCBI Taxonomy" id="2732867"/>
    <lineage>
        <taxon>Bacteria</taxon>
        <taxon>Pseudomonadati</taxon>
        <taxon>Pseudomonadota</taxon>
        <taxon>Gammaproteobacteria</taxon>
        <taxon>Oceanospirillales</taxon>
        <taxon>Halomonadaceae</taxon>
        <taxon>Vreelandella</taxon>
    </lineage>
</organism>
<dbReference type="SUPFAM" id="SSF158682">
    <property type="entry name" value="TerB-like"/>
    <property type="match status" value="1"/>
</dbReference>
<accession>A0A7Y3TUN2</accession>
<gene>
    <name evidence="1" type="ORF">HLB35_00150</name>
</gene>
<dbReference type="AlphaFoldDB" id="A0A7Y3TUN2"/>
<reference evidence="1 2" key="1">
    <citation type="submission" date="2020-05" db="EMBL/GenBank/DDBJ databases">
        <authorList>
            <person name="Ruan W."/>
            <person name="Jeon C.O."/>
            <person name="Chun B.H."/>
        </authorList>
    </citation>
    <scope>NUCLEOTIDE SEQUENCE [LARGE SCALE GENOMIC DNA]</scope>
    <source>
        <strain evidence="1 2">TBZ9</strain>
    </source>
</reference>
<name>A0A7Y3TUN2_9GAMM</name>
<reference evidence="1 2" key="2">
    <citation type="submission" date="2020-06" db="EMBL/GenBank/DDBJ databases">
        <title>Halomonas songnenensis sp. nov., a moderately halophilic bacterium isolated from saline and alkaline soils.</title>
        <authorList>
            <person name="Jiang J."/>
            <person name="Pan Y."/>
        </authorList>
    </citation>
    <scope>NUCLEOTIDE SEQUENCE [LARGE SCALE GENOMIC DNA]</scope>
    <source>
        <strain evidence="1 2">TBZ9</strain>
    </source>
</reference>
<evidence type="ECO:0000313" key="2">
    <source>
        <dbReference type="Proteomes" id="UP000588806"/>
    </source>
</evidence>
<dbReference type="EMBL" id="JABFHI010000001">
    <property type="protein sequence ID" value="NOG30572.1"/>
    <property type="molecule type" value="Genomic_DNA"/>
</dbReference>
<evidence type="ECO:0000313" key="1">
    <source>
        <dbReference type="EMBL" id="NOG30572.1"/>
    </source>
</evidence>
<proteinExistence type="predicted"/>
<protein>
    <submittedName>
        <fullName evidence="1">TerB family tellurite resistance protein</fullName>
    </submittedName>
</protein>
<comment type="caution">
    <text evidence="1">The sequence shown here is derived from an EMBL/GenBank/DDBJ whole genome shotgun (WGS) entry which is preliminary data.</text>
</comment>
<dbReference type="Gene3D" id="1.10.3680.10">
    <property type="entry name" value="TerB-like"/>
    <property type="match status" value="1"/>
</dbReference>
<dbReference type="InterPro" id="IPR029024">
    <property type="entry name" value="TerB-like"/>
</dbReference>